<dbReference type="AlphaFoldDB" id="A0A1X6YGH9"/>
<keyword evidence="2" id="KW-0969">Cilium</keyword>
<reference evidence="2 5" key="2">
    <citation type="submission" date="2018-03" db="EMBL/GenBank/DDBJ databases">
        <title>Genomic Encyclopedia of Archaeal and Bacterial Type Strains, Phase II (KMG-II): from individual species to whole genera.</title>
        <authorList>
            <person name="Goeker M."/>
        </authorList>
    </citation>
    <scope>NUCLEOTIDE SEQUENCE [LARGE SCALE GENOMIC DNA]</scope>
    <source>
        <strain evidence="2 5">DSM 29956</strain>
    </source>
</reference>
<dbReference type="EMBL" id="PYGB01000013">
    <property type="protein sequence ID" value="PSK82124.1"/>
    <property type="molecule type" value="Genomic_DNA"/>
</dbReference>
<reference evidence="3 4" key="1">
    <citation type="submission" date="2017-03" db="EMBL/GenBank/DDBJ databases">
        <authorList>
            <person name="Afonso C.L."/>
            <person name="Miller P.J."/>
            <person name="Scott M.A."/>
            <person name="Spackman E."/>
            <person name="Goraichik I."/>
            <person name="Dimitrov K.M."/>
            <person name="Suarez D.L."/>
            <person name="Swayne D.E."/>
        </authorList>
    </citation>
    <scope>NUCLEOTIDE SEQUENCE [LARGE SCALE GENOMIC DNA]</scope>
    <source>
        <strain evidence="3 4">CECT 8367</strain>
    </source>
</reference>
<name>A0A1X6YGH9_9RHOB</name>
<keyword evidence="2" id="KW-0966">Cell projection</keyword>
<dbReference type="Proteomes" id="UP000240624">
    <property type="component" value="Unassembled WGS sequence"/>
</dbReference>
<dbReference type="EMBL" id="FWFY01000001">
    <property type="protein sequence ID" value="SLN20287.1"/>
    <property type="molecule type" value="Genomic_DNA"/>
</dbReference>
<keyword evidence="2" id="KW-0282">Flagellum</keyword>
<evidence type="ECO:0000313" key="4">
    <source>
        <dbReference type="Proteomes" id="UP000193495"/>
    </source>
</evidence>
<protein>
    <submittedName>
        <fullName evidence="2">Flagellar motor switch protein FliM</fullName>
    </submittedName>
    <submittedName>
        <fullName evidence="3">Surface presentation of antigens (SPOA)</fullName>
    </submittedName>
</protein>
<keyword evidence="5" id="KW-1185">Reference proteome</keyword>
<evidence type="ECO:0000313" key="3">
    <source>
        <dbReference type="EMBL" id="SLN20287.1"/>
    </source>
</evidence>
<feature type="region of interest" description="Disordered" evidence="1">
    <location>
        <begin position="248"/>
        <end position="268"/>
    </location>
</feature>
<sequence>MGLALARAAQDSIGLPLVTLSVARGSEERAQLVAGLDASALLVGLGPPGAITGLAAIEPQLRCAVVESQTLGAPRGSAVTPGPVTGTEAAMMAPLLHGLLSRLAALDMPGLPPIRDVRPGQRLPDARAAGLILPEARYGRLSFEVEIGPASGRFGRLLLALSEPAKAADDTGAERWQRALRETVLQAPAELEAVLHRWRVPAREAEGFAPGDLVMLPGVDLSAVRLEDARGREVAKVRLGQRAGLRAVRLAPPEPQEDLPEIPPRLPG</sequence>
<evidence type="ECO:0000256" key="1">
    <source>
        <dbReference type="SAM" id="MobiDB-lite"/>
    </source>
</evidence>
<dbReference type="Proteomes" id="UP000193495">
    <property type="component" value="Unassembled WGS sequence"/>
</dbReference>
<evidence type="ECO:0000313" key="5">
    <source>
        <dbReference type="Proteomes" id="UP000240624"/>
    </source>
</evidence>
<organism evidence="3 4">
    <name type="scientific">Limimaricola soesokkakensis</name>
    <dbReference type="NCBI Taxonomy" id="1343159"/>
    <lineage>
        <taxon>Bacteria</taxon>
        <taxon>Pseudomonadati</taxon>
        <taxon>Pseudomonadota</taxon>
        <taxon>Alphaproteobacteria</taxon>
        <taxon>Rhodobacterales</taxon>
        <taxon>Paracoccaceae</taxon>
        <taxon>Limimaricola</taxon>
    </lineage>
</organism>
<gene>
    <name evidence="2" type="ORF">CLV79_1138</name>
    <name evidence="3" type="ORF">LOS8367_00524</name>
</gene>
<accession>A0A1X6YGH9</accession>
<proteinExistence type="predicted"/>
<evidence type="ECO:0000313" key="2">
    <source>
        <dbReference type="EMBL" id="PSK82124.1"/>
    </source>
</evidence>